<dbReference type="Gene3D" id="2.30.130.110">
    <property type="match status" value="1"/>
</dbReference>
<reference evidence="5" key="1">
    <citation type="submission" date="2021-01" db="EMBL/GenBank/DDBJ databases">
        <title>Description of Breznakiella homolactica.</title>
        <authorList>
            <person name="Song Y."/>
            <person name="Brune A."/>
        </authorList>
    </citation>
    <scope>NUCLEOTIDE SEQUENCE</scope>
    <source>
        <strain evidence="5">RmG30</strain>
    </source>
</reference>
<dbReference type="PANTHER" id="PTHR30536">
    <property type="entry name" value="ALTRONATE/GALACTARATE DEHYDRATASE"/>
    <property type="match status" value="1"/>
</dbReference>
<dbReference type="KEGG" id="bhc:JFL75_16440"/>
<accession>A0A7T7XLB2</accession>
<keyword evidence="2 5" id="KW-0456">Lyase</keyword>
<dbReference type="InterPro" id="IPR052172">
    <property type="entry name" value="UxaA_altronate/galactarate_dh"/>
</dbReference>
<gene>
    <name evidence="5" type="primary">garD</name>
    <name evidence="5" type="ORF">JFL75_16440</name>
</gene>
<dbReference type="EC" id="4.2.1.42" evidence="3"/>
<dbReference type="Pfam" id="PF04295">
    <property type="entry name" value="GD_AH_second"/>
    <property type="match status" value="1"/>
</dbReference>
<dbReference type="InterPro" id="IPR007392">
    <property type="entry name" value="GD_AH_second"/>
</dbReference>
<name>A0A7T7XLB2_9SPIR</name>
<dbReference type="InterPro" id="IPR048332">
    <property type="entry name" value="GD_AH_C"/>
</dbReference>
<dbReference type="AlphaFoldDB" id="A0A7T7XLB2"/>
<evidence type="ECO:0000256" key="2">
    <source>
        <dbReference type="ARBA" id="ARBA00023239"/>
    </source>
</evidence>
<evidence type="ECO:0000313" key="6">
    <source>
        <dbReference type="Proteomes" id="UP000595917"/>
    </source>
</evidence>
<dbReference type="InterPro" id="IPR044144">
    <property type="entry name" value="SAF_UxaA/GarD"/>
</dbReference>
<dbReference type="GO" id="GO:0019698">
    <property type="term" value="P:D-galacturonate catabolic process"/>
    <property type="evidence" value="ECO:0007669"/>
    <property type="project" value="TreeGrafter"/>
</dbReference>
<dbReference type="InterPro" id="IPR013974">
    <property type="entry name" value="SAF"/>
</dbReference>
<organism evidence="5 6">
    <name type="scientific">Breznakiella homolactica</name>
    <dbReference type="NCBI Taxonomy" id="2798577"/>
    <lineage>
        <taxon>Bacteria</taxon>
        <taxon>Pseudomonadati</taxon>
        <taxon>Spirochaetota</taxon>
        <taxon>Spirochaetia</taxon>
        <taxon>Spirochaetales</taxon>
        <taxon>Breznakiellaceae</taxon>
        <taxon>Breznakiella</taxon>
    </lineage>
</organism>
<dbReference type="Pfam" id="PF20629">
    <property type="entry name" value="GD_AH_C"/>
    <property type="match status" value="1"/>
</dbReference>
<dbReference type="RefSeq" id="WP_215625811.1">
    <property type="nucleotide sequence ID" value="NZ_CP067089.2"/>
</dbReference>
<dbReference type="Pfam" id="PF08666">
    <property type="entry name" value="SAF"/>
    <property type="match status" value="1"/>
</dbReference>
<evidence type="ECO:0000256" key="1">
    <source>
        <dbReference type="ARBA" id="ARBA00010986"/>
    </source>
</evidence>
<dbReference type="PANTHER" id="PTHR30536:SF1">
    <property type="entry name" value="GALACTARATE DEHYDRATASE (L-THREO-FORMING)"/>
    <property type="match status" value="1"/>
</dbReference>
<protein>
    <recommendedName>
        <fullName evidence="3">Galactarate dehydratase</fullName>
        <ecNumber evidence="3">4.2.1.42</ecNumber>
    </recommendedName>
</protein>
<keyword evidence="6" id="KW-1185">Reference proteome</keyword>
<evidence type="ECO:0000313" key="5">
    <source>
        <dbReference type="EMBL" id="QQO08505.1"/>
    </source>
</evidence>
<evidence type="ECO:0000259" key="4">
    <source>
        <dbReference type="SMART" id="SM00858"/>
    </source>
</evidence>
<sequence>MIKLIQVDKRDNVAIPAENLPKGSVTWENLTILEDIPQGHKIALTDLAKGDKVIRYGVTLGFLNTDVSKGSLITEHMLTLPEPPALDSLAAGTGPYPDLPEAPLKDFEGYDVPGGGYAGTRNILGIMTTVQCVSGVLDTAVKKMKEELLPKYPHVDDIVALNHAYGCGVAINARESHIPITALRSIIRNPNFGGEIMVVGLGCEKLTPDMLLEPEENNPENVIILQDHKGFRAMTDALLKMAESKLERLNRRRRSILPLNRLCIGMQCGGSDAFSGITANPAAGYASDLLVQAGATVLFSEVTEVRDGVHMLAARCTDDDTVKKLAKEMAWYDEYLKDGGADRSANPTPGNKKGGLANIMEKAMGSIAKSGTASIAEVLSPGERPSRKGLIFAATPASDLVCGAMQFASGITLQVFMTGRGTPYGLAAAPVIKVSSRTDLQDMWYDLIDVDAGLIASGKETIEETGLRLFHKIIDVASGRDKPWTEKYGLHNFLCVFNPAPIT</sequence>
<dbReference type="GO" id="GO:0046392">
    <property type="term" value="P:galactarate catabolic process"/>
    <property type="evidence" value="ECO:0007669"/>
    <property type="project" value="UniProtKB-UniRule"/>
</dbReference>
<dbReference type="CDD" id="cd11613">
    <property type="entry name" value="SAF_AH_GD"/>
    <property type="match status" value="1"/>
</dbReference>
<comment type="similarity">
    <text evidence="1">Belongs to the UxaA family.</text>
</comment>
<dbReference type="InterPro" id="IPR017654">
    <property type="entry name" value="GarD-like"/>
</dbReference>
<dbReference type="EMBL" id="CP067089">
    <property type="protein sequence ID" value="QQO08505.1"/>
    <property type="molecule type" value="Genomic_DNA"/>
</dbReference>
<feature type="domain" description="SAF" evidence="4">
    <location>
        <begin position="11"/>
        <end position="79"/>
    </location>
</feature>
<dbReference type="GO" id="GO:0008867">
    <property type="term" value="F:galactarate dehydratase activity"/>
    <property type="evidence" value="ECO:0007669"/>
    <property type="project" value="UniProtKB-UniRule"/>
</dbReference>
<dbReference type="NCBIfam" id="TIGR03248">
    <property type="entry name" value="galactar-dH20"/>
    <property type="match status" value="1"/>
</dbReference>
<proteinExistence type="inferred from homology"/>
<evidence type="ECO:0000256" key="3">
    <source>
        <dbReference type="NCBIfam" id="TIGR03248"/>
    </source>
</evidence>
<dbReference type="Proteomes" id="UP000595917">
    <property type="component" value="Chromosome"/>
</dbReference>
<dbReference type="SMART" id="SM00858">
    <property type="entry name" value="SAF"/>
    <property type="match status" value="1"/>
</dbReference>